<name>A0ABS5YD79_9GAMM</name>
<accession>A0ABS5YD79</accession>
<sequence>MKHEVIHSLVGEACADFTVLFCLVTHEEYLFAAWYDPRHRITVWCRPPSSEAWTTLQPEGFWIAKRNRNANITDYDSHNYLTMAIDDEGLIHLSGNMHADPLIYYRSAKPLDIASLRPVRSMVGEREERTTYPLFFKYEKGLLLFRYRYRDGCSGNGDDIYNCWDSKTQTWRRLLDTPLLNGEGERNGYARPPVPGPDGYWHMIWMWRETPDCETNNNLSYARSQDLLHWETSSGETLDLAPPSPYSFCILS</sequence>
<protein>
    <submittedName>
        <fullName evidence="1">BNR repeat-containing protein</fullName>
    </submittedName>
</protein>
<organism evidence="1 2">
    <name type="scientific">Candidatus Sodalis endolongispinus</name>
    <dbReference type="NCBI Taxonomy" id="2812662"/>
    <lineage>
        <taxon>Bacteria</taxon>
        <taxon>Pseudomonadati</taxon>
        <taxon>Pseudomonadota</taxon>
        <taxon>Gammaproteobacteria</taxon>
        <taxon>Enterobacterales</taxon>
        <taxon>Bruguierivoracaceae</taxon>
        <taxon>Sodalis</taxon>
    </lineage>
</organism>
<dbReference type="RefSeq" id="WP_215670310.1">
    <property type="nucleotide sequence ID" value="NZ_JAFJYC010000002.1"/>
</dbReference>
<proteinExistence type="predicted"/>
<keyword evidence="2" id="KW-1185">Reference proteome</keyword>
<dbReference type="Pfam" id="PF15892">
    <property type="entry name" value="BNR_4"/>
    <property type="match status" value="1"/>
</dbReference>
<dbReference type="Proteomes" id="UP000811282">
    <property type="component" value="Unassembled WGS sequence"/>
</dbReference>
<reference evidence="1 2" key="1">
    <citation type="journal article" date="2021" name="Genome Biol. Evol.">
        <title>The evolution of interdependence in a four-way mealybug symbiosis.</title>
        <authorList>
            <person name="Garber A.I."/>
            <person name="Kupper M."/>
            <person name="Laetsch D.R."/>
            <person name="Weldon S.R."/>
            <person name="Ladinsky M.S."/>
            <person name="Bjorkman P.J."/>
            <person name="McCutcheon J.P."/>
        </authorList>
    </citation>
    <scope>NUCLEOTIDE SEQUENCE [LARGE SCALE GENOMIC DNA]</scope>
    <source>
        <strain evidence="1">SOD</strain>
    </source>
</reference>
<evidence type="ECO:0000313" key="2">
    <source>
        <dbReference type="Proteomes" id="UP000811282"/>
    </source>
</evidence>
<evidence type="ECO:0000313" key="1">
    <source>
        <dbReference type="EMBL" id="MBT9432903.1"/>
    </source>
</evidence>
<dbReference type="EMBL" id="JAFJYC010000002">
    <property type="protein sequence ID" value="MBT9432903.1"/>
    <property type="molecule type" value="Genomic_DNA"/>
</dbReference>
<comment type="caution">
    <text evidence="1">The sequence shown here is derived from an EMBL/GenBank/DDBJ whole genome shotgun (WGS) entry which is preliminary data.</text>
</comment>
<gene>
    <name evidence="1" type="ORF">JZM24_13545</name>
</gene>